<dbReference type="Pfam" id="PF07686">
    <property type="entry name" value="V-set"/>
    <property type="match status" value="1"/>
</dbReference>
<feature type="compositionally biased region" description="Basic and acidic residues" evidence="1">
    <location>
        <begin position="14"/>
        <end position="24"/>
    </location>
</feature>
<evidence type="ECO:0000259" key="3">
    <source>
        <dbReference type="PROSITE" id="PS50835"/>
    </source>
</evidence>
<feature type="domain" description="Ig-like" evidence="3">
    <location>
        <begin position="103"/>
        <end position="228"/>
    </location>
</feature>
<dbReference type="Pfam" id="PF13927">
    <property type="entry name" value="Ig_3"/>
    <property type="match status" value="1"/>
</dbReference>
<evidence type="ECO:0000256" key="2">
    <source>
        <dbReference type="SAM" id="Phobius"/>
    </source>
</evidence>
<keyword evidence="5" id="KW-1185">Reference proteome</keyword>
<dbReference type="InterPro" id="IPR003598">
    <property type="entry name" value="Ig_sub2"/>
</dbReference>
<feature type="compositionally biased region" description="Low complexity" evidence="1">
    <location>
        <begin position="392"/>
        <end position="407"/>
    </location>
</feature>
<evidence type="ECO:0000256" key="1">
    <source>
        <dbReference type="SAM" id="MobiDB-lite"/>
    </source>
</evidence>
<dbReference type="PANTHER" id="PTHR44783">
    <property type="entry name" value="CXADR-LIKE MEMBRANE PROTEIN"/>
    <property type="match status" value="1"/>
</dbReference>
<feature type="region of interest" description="Disordered" evidence="1">
    <location>
        <begin position="1"/>
        <end position="67"/>
    </location>
</feature>
<feature type="domain" description="Ig-like" evidence="3">
    <location>
        <begin position="235"/>
        <end position="327"/>
    </location>
</feature>
<feature type="transmembrane region" description="Helical" evidence="2">
    <location>
        <begin position="334"/>
        <end position="359"/>
    </location>
</feature>
<feature type="compositionally biased region" description="Polar residues" evidence="1">
    <location>
        <begin position="53"/>
        <end position="66"/>
    </location>
</feature>
<keyword evidence="2" id="KW-0472">Membrane</keyword>
<dbReference type="InterPro" id="IPR013106">
    <property type="entry name" value="Ig_V-set"/>
</dbReference>
<dbReference type="Proteomes" id="UP001166052">
    <property type="component" value="Unassembled WGS sequence"/>
</dbReference>
<dbReference type="SMART" id="SM00408">
    <property type="entry name" value="IGc2"/>
    <property type="match status" value="2"/>
</dbReference>
<dbReference type="SMART" id="SM00409">
    <property type="entry name" value="IG"/>
    <property type="match status" value="2"/>
</dbReference>
<dbReference type="InterPro" id="IPR042454">
    <property type="entry name" value="CLMP"/>
</dbReference>
<feature type="non-terminal residue" evidence="4">
    <location>
        <position position="1"/>
    </location>
</feature>
<dbReference type="Gene3D" id="2.60.40.10">
    <property type="entry name" value="Immunoglobulins"/>
    <property type="match status" value="2"/>
</dbReference>
<dbReference type="PROSITE" id="PS50835">
    <property type="entry name" value="IG_LIKE"/>
    <property type="match status" value="2"/>
</dbReference>
<gene>
    <name evidence="4" type="primary">Clmp</name>
    <name evidence="4" type="ORF">GTO92_0000851</name>
</gene>
<name>A0ABS2Z420_POLSE</name>
<keyword evidence="2" id="KW-0812">Transmembrane</keyword>
<evidence type="ECO:0000313" key="5">
    <source>
        <dbReference type="Proteomes" id="UP001166052"/>
    </source>
</evidence>
<dbReference type="InterPro" id="IPR036179">
    <property type="entry name" value="Ig-like_dom_sf"/>
</dbReference>
<feature type="region of interest" description="Disordered" evidence="1">
    <location>
        <begin position="457"/>
        <end position="486"/>
    </location>
</feature>
<feature type="compositionally biased region" description="Polar residues" evidence="1">
    <location>
        <begin position="408"/>
        <end position="417"/>
    </location>
</feature>
<comment type="caution">
    <text evidence="4">The sequence shown here is derived from an EMBL/GenBank/DDBJ whole genome shotgun (WGS) entry which is preliminary data.</text>
</comment>
<dbReference type="PANTHER" id="PTHR44783:SF1">
    <property type="entry name" value="CXADR-LIKE MEMBRANE PROTEIN"/>
    <property type="match status" value="1"/>
</dbReference>
<accession>A0ABS2Z420</accession>
<reference evidence="4" key="1">
    <citation type="journal article" date="2021" name="Cell">
        <title>Tracing the genetic footprints of vertebrate landing in non-teleost ray-finned fishes.</title>
        <authorList>
            <person name="Bi X."/>
            <person name="Wang K."/>
            <person name="Yang L."/>
            <person name="Pan H."/>
            <person name="Jiang H."/>
            <person name="Wei Q."/>
            <person name="Fang M."/>
            <person name="Yu H."/>
            <person name="Zhu C."/>
            <person name="Cai Y."/>
            <person name="He Y."/>
            <person name="Gan X."/>
            <person name="Zeng H."/>
            <person name="Yu D."/>
            <person name="Zhu Y."/>
            <person name="Jiang H."/>
            <person name="Qiu Q."/>
            <person name="Yang H."/>
            <person name="Zhang Y.E."/>
            <person name="Wang W."/>
            <person name="Zhu M."/>
            <person name="He S."/>
            <person name="Zhang G."/>
        </authorList>
    </citation>
    <scope>NUCLEOTIDE SEQUENCE</scope>
    <source>
        <strain evidence="4">Bchr_001</strain>
    </source>
</reference>
<dbReference type="InterPro" id="IPR013783">
    <property type="entry name" value="Ig-like_fold"/>
</dbReference>
<dbReference type="SMART" id="SM00406">
    <property type="entry name" value="IGv"/>
    <property type="match status" value="1"/>
</dbReference>
<proteinExistence type="predicted"/>
<dbReference type="SUPFAM" id="SSF48726">
    <property type="entry name" value="Immunoglobulin"/>
    <property type="match status" value="2"/>
</dbReference>
<dbReference type="InterPro" id="IPR007110">
    <property type="entry name" value="Ig-like_dom"/>
</dbReference>
<sequence>MRGAAAAAAVTLVPRDRPRREVAEGRGSLRGVSCASGGPRARWAPDTPRPKSSAKQNNKGNAQDQITDVEWREEVENFLSKAISIAAVAQIRKQAALVAAEYPWLRDAAVTRVVIGMSAAKAQSEIKMVAETDVTLPCSHQLWHMGTKDLDIEWLLQRADQGQKVVISYSSGQVYDSLISTQAGRVSFAADFLKGDASLKIAALQLGDSGHYTCKVKNGGQYSWNSINLLVLVKPSKPKCWHEGKFLEGSELKLGCKSTEGTEPIVYKWERIPKNERSRGYLPPQSRIDLSNPEIVILRNLTQESAGLYQCTASNEAGEESCVIPVSIHYVRGVGVIVGAVVGVGFGVFLMVLIIWLIVRKKEKKKYEEEDIPNEIREDAEAPKAKLMKPNSSSSSRSGSSRSGASSTQSMVHSSAPRSGHRPRVSATLKENGESPTYTAQGLPSYTQVINKELEIEAEPDHNKAHQGSLVRKGVTPAHSRPFETV</sequence>
<feature type="non-terminal residue" evidence="4">
    <location>
        <position position="486"/>
    </location>
</feature>
<keyword evidence="2" id="KW-1133">Transmembrane helix</keyword>
<feature type="region of interest" description="Disordered" evidence="1">
    <location>
        <begin position="378"/>
        <end position="425"/>
    </location>
</feature>
<organism evidence="4 5">
    <name type="scientific">Polypterus senegalus</name>
    <name type="common">Senegal bichir</name>
    <dbReference type="NCBI Taxonomy" id="55291"/>
    <lineage>
        <taxon>Eukaryota</taxon>
        <taxon>Metazoa</taxon>
        <taxon>Chordata</taxon>
        <taxon>Craniata</taxon>
        <taxon>Vertebrata</taxon>
        <taxon>Euteleostomi</taxon>
        <taxon>Actinopterygii</taxon>
        <taxon>Polypteriformes</taxon>
        <taxon>Polypteridae</taxon>
        <taxon>Polypterus</taxon>
    </lineage>
</organism>
<dbReference type="InterPro" id="IPR003599">
    <property type="entry name" value="Ig_sub"/>
</dbReference>
<protein>
    <submittedName>
        <fullName evidence="4">CLMP protein</fullName>
    </submittedName>
</protein>
<evidence type="ECO:0000313" key="4">
    <source>
        <dbReference type="EMBL" id="MBN3293795.1"/>
    </source>
</evidence>
<dbReference type="EMBL" id="JAAWVN010023120">
    <property type="protein sequence ID" value="MBN3293795.1"/>
    <property type="molecule type" value="Genomic_DNA"/>
</dbReference>